<keyword evidence="3" id="KW-1185">Reference proteome</keyword>
<dbReference type="PROSITE" id="PS51186">
    <property type="entry name" value="GNAT"/>
    <property type="match status" value="1"/>
</dbReference>
<dbReference type="AlphaFoldDB" id="A0A022Q191"/>
<evidence type="ECO:0000259" key="1">
    <source>
        <dbReference type="PROSITE" id="PS51186"/>
    </source>
</evidence>
<evidence type="ECO:0000313" key="2">
    <source>
        <dbReference type="EMBL" id="EYU21499.1"/>
    </source>
</evidence>
<dbReference type="STRING" id="4155.A0A022Q191"/>
<dbReference type="eggNOG" id="ENOG502QTVY">
    <property type="taxonomic scope" value="Eukaryota"/>
</dbReference>
<dbReference type="Gene3D" id="3.40.630.30">
    <property type="match status" value="1"/>
</dbReference>
<feature type="domain" description="N-acetyltransferase" evidence="1">
    <location>
        <begin position="125"/>
        <end position="272"/>
    </location>
</feature>
<dbReference type="PANTHER" id="PTHR46508:SF2">
    <property type="entry name" value="INCREASED DNA METHYLATION 1"/>
    <property type="match status" value="1"/>
</dbReference>
<dbReference type="GO" id="GO:0016747">
    <property type="term" value="F:acyltransferase activity, transferring groups other than amino-acyl groups"/>
    <property type="evidence" value="ECO:0007669"/>
    <property type="project" value="InterPro"/>
</dbReference>
<accession>A0A022Q191</accession>
<dbReference type="Pfam" id="PF23209">
    <property type="entry name" value="IDM1_C"/>
    <property type="match status" value="1"/>
</dbReference>
<name>A0A022Q191_ERYGU</name>
<protein>
    <recommendedName>
        <fullName evidence="1">N-acetyltransferase domain-containing protein</fullName>
    </recommendedName>
</protein>
<dbReference type="InterPro" id="IPR000182">
    <property type="entry name" value="GNAT_dom"/>
</dbReference>
<dbReference type="InterPro" id="IPR056511">
    <property type="entry name" value="IDM1_C"/>
</dbReference>
<dbReference type="InterPro" id="IPR016181">
    <property type="entry name" value="Acyl_CoA_acyltransferase"/>
</dbReference>
<dbReference type="SUPFAM" id="SSF55729">
    <property type="entry name" value="Acyl-CoA N-acyltransferases (Nat)"/>
    <property type="match status" value="1"/>
</dbReference>
<dbReference type="PANTHER" id="PTHR46508">
    <property type="entry name" value="PHD FINGER FAMILY PROTEIN"/>
    <property type="match status" value="1"/>
</dbReference>
<dbReference type="EMBL" id="KI632223">
    <property type="protein sequence ID" value="EYU21499.1"/>
    <property type="molecule type" value="Genomic_DNA"/>
</dbReference>
<proteinExistence type="predicted"/>
<feature type="non-terminal residue" evidence="2">
    <location>
        <position position="272"/>
    </location>
</feature>
<organism evidence="2 3">
    <name type="scientific">Erythranthe guttata</name>
    <name type="common">Yellow monkey flower</name>
    <name type="synonym">Mimulus guttatus</name>
    <dbReference type="NCBI Taxonomy" id="4155"/>
    <lineage>
        <taxon>Eukaryota</taxon>
        <taxon>Viridiplantae</taxon>
        <taxon>Streptophyta</taxon>
        <taxon>Embryophyta</taxon>
        <taxon>Tracheophyta</taxon>
        <taxon>Spermatophyta</taxon>
        <taxon>Magnoliopsida</taxon>
        <taxon>eudicotyledons</taxon>
        <taxon>Gunneridae</taxon>
        <taxon>Pentapetalae</taxon>
        <taxon>asterids</taxon>
        <taxon>lamiids</taxon>
        <taxon>Lamiales</taxon>
        <taxon>Phrymaceae</taxon>
        <taxon>Erythranthe</taxon>
    </lineage>
</organism>
<gene>
    <name evidence="2" type="ORF">MIMGU_mgv1a022250mg</name>
</gene>
<dbReference type="Proteomes" id="UP000030748">
    <property type="component" value="Unassembled WGS sequence"/>
</dbReference>
<reference evidence="2 3" key="1">
    <citation type="journal article" date="2013" name="Proc. Natl. Acad. Sci. U.S.A.">
        <title>Fine-scale variation in meiotic recombination in Mimulus inferred from population shotgun sequencing.</title>
        <authorList>
            <person name="Hellsten U."/>
            <person name="Wright K.M."/>
            <person name="Jenkins J."/>
            <person name="Shu S."/>
            <person name="Yuan Y."/>
            <person name="Wessler S.R."/>
            <person name="Schmutz J."/>
            <person name="Willis J.H."/>
            <person name="Rokhsar D.S."/>
        </authorList>
    </citation>
    <scope>NUCLEOTIDE SEQUENCE [LARGE SCALE GENOMIC DNA]</scope>
    <source>
        <strain evidence="3">cv. DUN x IM62</strain>
    </source>
</reference>
<sequence length="272" mass="31027">MRGIPEGNWYCLQCRCLTCWDVVSDQTASFSAGTLRCSLCKHSYHETCIEGKYARIGSSHKWFCGVSCHKIYKGLQSRVGLMNDISDGTSWRLLQCINGDFKAHSSMDFLALKAECNSRLAVAITVIEDYFLQMVDPKTKIDMIPQTIYNWGSQFPRLDFEGFFTIVLEKEDVMVSVASIRIHGRDVAELPFVATCRKFRKRGMSRLLLSSIEEMLKASKVEKLVLPASSPELVQTWTNKFGFQHLDEDDKISLKKVNFMLLPNSTWLKKPL</sequence>
<evidence type="ECO:0000313" key="3">
    <source>
        <dbReference type="Proteomes" id="UP000030748"/>
    </source>
</evidence>